<organism evidence="2 3">
    <name type="scientific">Mucilaginibacter yixingensis</name>
    <dbReference type="NCBI Taxonomy" id="1295612"/>
    <lineage>
        <taxon>Bacteria</taxon>
        <taxon>Pseudomonadati</taxon>
        <taxon>Bacteroidota</taxon>
        <taxon>Sphingobacteriia</taxon>
        <taxon>Sphingobacteriales</taxon>
        <taxon>Sphingobacteriaceae</taxon>
        <taxon>Mucilaginibacter</taxon>
    </lineage>
</organism>
<sequence>MPSYPTIIELESRLDALLPMGKQDQRPTPALLQAAGQWSDAVWAAALEAGPIQLTKAQIERGLQLAMSPLFICGVHRSGTTLIRDLLDGHPDLTVLPAEGTFFTNQVHHLERLPTDEWGGYLTREWLRRLANPINQAPYWLLGRTTRTASLYVDFARYADAWHQVCSRRLGHISQWPHLAIVLAYAAVTGAAEAKYWVDKTPTQELYLSAIRNEMANARFIHVLRAPVDVFISRKQMEPGLNLGRCLREMAATYKIARHEGRKEPGSYLVIRYENICEDVESITGQIARFLNINFSPILLIPTVAGKPARANSSFNSELPAGAIITKPRHLQHLDAVDEQRLSAYLYRPALNIGYPLKPMPLWQSILFKPFFECRQAITRRFSL</sequence>
<keyword evidence="1 2" id="KW-0808">Transferase</keyword>
<protein>
    <submittedName>
        <fullName evidence="2">Sulfotransferase family protein</fullName>
    </submittedName>
</protein>
<dbReference type="SUPFAM" id="SSF52540">
    <property type="entry name" value="P-loop containing nucleoside triphosphate hydrolases"/>
    <property type="match status" value="1"/>
</dbReference>
<dbReference type="GO" id="GO:0008476">
    <property type="term" value="F:protein-tyrosine sulfotransferase activity"/>
    <property type="evidence" value="ECO:0007669"/>
    <property type="project" value="InterPro"/>
</dbReference>
<dbReference type="Gene3D" id="3.40.50.300">
    <property type="entry name" value="P-loop containing nucleotide triphosphate hydrolases"/>
    <property type="match status" value="1"/>
</dbReference>
<gene>
    <name evidence="2" type="ORF">C8P68_101464</name>
</gene>
<dbReference type="Pfam" id="PF13469">
    <property type="entry name" value="Sulfotransfer_3"/>
    <property type="match status" value="1"/>
</dbReference>
<accession>A0A2T5JFL9</accession>
<dbReference type="OrthoDB" id="5432096at2"/>
<dbReference type="AlphaFoldDB" id="A0A2T5JFL9"/>
<dbReference type="RefSeq" id="WP_107826635.1">
    <property type="nucleotide sequence ID" value="NZ_CP160205.1"/>
</dbReference>
<dbReference type="PANTHER" id="PTHR12788">
    <property type="entry name" value="PROTEIN-TYROSINE SULFOTRANSFERASE 2"/>
    <property type="match status" value="1"/>
</dbReference>
<reference evidence="2 3" key="1">
    <citation type="submission" date="2018-04" db="EMBL/GenBank/DDBJ databases">
        <title>Genomic Encyclopedia of Archaeal and Bacterial Type Strains, Phase II (KMG-II): from individual species to whole genera.</title>
        <authorList>
            <person name="Goeker M."/>
        </authorList>
    </citation>
    <scope>NUCLEOTIDE SEQUENCE [LARGE SCALE GENOMIC DNA]</scope>
    <source>
        <strain evidence="2 3">DSM 26809</strain>
    </source>
</reference>
<dbReference type="PANTHER" id="PTHR12788:SF10">
    <property type="entry name" value="PROTEIN-TYROSINE SULFOTRANSFERASE"/>
    <property type="match status" value="1"/>
</dbReference>
<evidence type="ECO:0000313" key="2">
    <source>
        <dbReference type="EMBL" id="PTR01230.1"/>
    </source>
</evidence>
<dbReference type="EMBL" id="QAOQ01000001">
    <property type="protein sequence ID" value="PTR01230.1"/>
    <property type="molecule type" value="Genomic_DNA"/>
</dbReference>
<keyword evidence="3" id="KW-1185">Reference proteome</keyword>
<evidence type="ECO:0000256" key="1">
    <source>
        <dbReference type="ARBA" id="ARBA00022679"/>
    </source>
</evidence>
<proteinExistence type="predicted"/>
<dbReference type="InterPro" id="IPR026634">
    <property type="entry name" value="TPST-like"/>
</dbReference>
<dbReference type="InterPro" id="IPR027417">
    <property type="entry name" value="P-loop_NTPase"/>
</dbReference>
<dbReference type="Proteomes" id="UP000244168">
    <property type="component" value="Unassembled WGS sequence"/>
</dbReference>
<evidence type="ECO:0000313" key="3">
    <source>
        <dbReference type="Proteomes" id="UP000244168"/>
    </source>
</evidence>
<name>A0A2T5JFL9_9SPHI</name>
<comment type="caution">
    <text evidence="2">The sequence shown here is derived from an EMBL/GenBank/DDBJ whole genome shotgun (WGS) entry which is preliminary data.</text>
</comment>